<dbReference type="GO" id="GO:0033644">
    <property type="term" value="C:host cell membrane"/>
    <property type="evidence" value="ECO:0007669"/>
    <property type="project" value="UniProtKB-SubCell"/>
</dbReference>
<keyword evidence="1" id="KW-1133">Transmembrane helix</keyword>
<keyword evidence="1" id="KW-0812">Transmembrane</keyword>
<protein>
    <recommendedName>
        <fullName evidence="4">Pathogenicity island 2 effector protein SseC</fullName>
    </recommendedName>
</protein>
<feature type="transmembrane region" description="Helical" evidence="1">
    <location>
        <begin position="73"/>
        <end position="92"/>
    </location>
</feature>
<evidence type="ECO:0000313" key="2">
    <source>
        <dbReference type="EMBL" id="ATW55903.1"/>
    </source>
</evidence>
<sequence>MQILGVNSTSSADVGRNLMTIKFMNRINMLLSVQSQAIQNKGEIAGIKQQQQDAIDTQKKNEDEYKKEQRHRILHAIVSIIAHVINLVMTIVRPVKHIAKAARKAVTKTVRKSIGKASQGLMQHIGLSQPMKRMAGGAKKALKTGVEKPGMGKRALTHIANGGAKRFIKRTAVIDGISGGLNGIGDGVFKVQTAKIKNAIDNLQNNIDLISTNYELSESLKQKEQDNIKKQVDANIQMLENVTSAVNAMGNLQMQVLTNAV</sequence>
<proteinExistence type="predicted"/>
<keyword evidence="1" id="KW-0472">Membrane</keyword>
<evidence type="ECO:0000313" key="3">
    <source>
        <dbReference type="Proteomes" id="UP000230639"/>
    </source>
</evidence>
<dbReference type="STRING" id="59204.UQ49_05800"/>
<dbReference type="RefSeq" id="WP_063390165.1">
    <property type="nucleotide sequence ID" value="NZ_CP011288.1"/>
</dbReference>
<evidence type="ECO:0000256" key="1">
    <source>
        <dbReference type="SAM" id="Phobius"/>
    </source>
</evidence>
<accession>A0A2I5HK06</accession>
<evidence type="ECO:0008006" key="4">
    <source>
        <dbReference type="Google" id="ProtNLM"/>
    </source>
</evidence>
<reference evidence="2 3" key="1">
    <citation type="submission" date="2017-09" db="EMBL/GenBank/DDBJ databases">
        <title>Complete genome of Salmonella enterica subsp. diarizonae isolated from stool of a patient with bacterial enteropathy.</title>
        <authorList>
            <person name="Zhou J."/>
            <person name="Chen Q."/>
            <person name="Guo L."/>
            <person name="Fan J."/>
        </authorList>
    </citation>
    <scope>NUCLEOTIDE SEQUENCE [LARGE SCALE GENOMIC DNA]</scope>
    <source>
        <strain evidence="2 3">HZS154</strain>
    </source>
</reference>
<dbReference type="EMBL" id="CP023345">
    <property type="protein sequence ID" value="ATW55903.1"/>
    <property type="molecule type" value="Genomic_DNA"/>
</dbReference>
<dbReference type="Proteomes" id="UP000230639">
    <property type="component" value="Chromosome"/>
</dbReference>
<organism evidence="2 3">
    <name type="scientific">Salmonella diarizonae</name>
    <dbReference type="NCBI Taxonomy" id="59204"/>
    <lineage>
        <taxon>Bacteria</taxon>
        <taxon>Pseudomonadati</taxon>
        <taxon>Pseudomonadota</taxon>
        <taxon>Gammaproteobacteria</taxon>
        <taxon>Enterobacterales</taxon>
        <taxon>Enterobacteriaceae</taxon>
        <taxon>Salmonella</taxon>
    </lineage>
</organism>
<name>A0A2I5HK06_SALDZ</name>
<dbReference type="AlphaFoldDB" id="A0A2I5HK06"/>
<gene>
    <name evidence="2" type="ORF">CNQ75_16075</name>
</gene>